<feature type="region of interest" description="Disordered" evidence="1">
    <location>
        <begin position="916"/>
        <end position="989"/>
    </location>
</feature>
<feature type="compositionally biased region" description="Polar residues" evidence="1">
    <location>
        <begin position="8"/>
        <end position="27"/>
    </location>
</feature>
<dbReference type="Gene3D" id="3.40.50.300">
    <property type="entry name" value="P-loop containing nucleotide triphosphate hydrolases"/>
    <property type="match status" value="1"/>
</dbReference>
<dbReference type="InterPro" id="IPR056599">
    <property type="entry name" value="AAA_lid_fung"/>
</dbReference>
<gene>
    <name evidence="3" type="ORF">NW766_012511</name>
</gene>
<dbReference type="OrthoDB" id="10042665at2759"/>
<dbReference type="InterPro" id="IPR003593">
    <property type="entry name" value="AAA+_ATPase"/>
</dbReference>
<dbReference type="CDD" id="cd19481">
    <property type="entry name" value="RecA-like_protease"/>
    <property type="match status" value="1"/>
</dbReference>
<evidence type="ECO:0000256" key="1">
    <source>
        <dbReference type="SAM" id="MobiDB-lite"/>
    </source>
</evidence>
<dbReference type="Proteomes" id="UP001152130">
    <property type="component" value="Unassembled WGS sequence"/>
</dbReference>
<evidence type="ECO:0000259" key="2">
    <source>
        <dbReference type="SMART" id="SM00382"/>
    </source>
</evidence>
<dbReference type="SMART" id="SM00382">
    <property type="entry name" value="AAA"/>
    <property type="match status" value="1"/>
</dbReference>
<evidence type="ECO:0000313" key="4">
    <source>
        <dbReference type="Proteomes" id="UP001152130"/>
    </source>
</evidence>
<organism evidence="3 4">
    <name type="scientific">Fusarium irregulare</name>
    <dbReference type="NCBI Taxonomy" id="2494466"/>
    <lineage>
        <taxon>Eukaryota</taxon>
        <taxon>Fungi</taxon>
        <taxon>Dikarya</taxon>
        <taxon>Ascomycota</taxon>
        <taxon>Pezizomycotina</taxon>
        <taxon>Sordariomycetes</taxon>
        <taxon>Hypocreomycetidae</taxon>
        <taxon>Hypocreales</taxon>
        <taxon>Nectriaceae</taxon>
        <taxon>Fusarium</taxon>
        <taxon>Fusarium incarnatum-equiseti species complex</taxon>
    </lineage>
</organism>
<evidence type="ECO:0000313" key="3">
    <source>
        <dbReference type="EMBL" id="KAJ4003193.1"/>
    </source>
</evidence>
<dbReference type="PANTHER" id="PTHR46411:SF3">
    <property type="entry name" value="AAA+ ATPASE DOMAIN-CONTAINING PROTEIN"/>
    <property type="match status" value="1"/>
</dbReference>
<dbReference type="InterPro" id="IPR054289">
    <property type="entry name" value="DUF7025"/>
</dbReference>
<dbReference type="Pfam" id="PF22942">
    <property type="entry name" value="DUF7025"/>
    <property type="match status" value="1"/>
</dbReference>
<feature type="domain" description="AAA+ ATPase" evidence="2">
    <location>
        <begin position="662"/>
        <end position="789"/>
    </location>
</feature>
<protein>
    <recommendedName>
        <fullName evidence="2">AAA+ ATPase domain-containing protein</fullName>
    </recommendedName>
</protein>
<feature type="compositionally biased region" description="Acidic residues" evidence="1">
    <location>
        <begin position="944"/>
        <end position="964"/>
    </location>
</feature>
<accession>A0A9W8PDJ6</accession>
<reference evidence="3" key="1">
    <citation type="submission" date="2022-10" db="EMBL/GenBank/DDBJ databases">
        <title>Fusarium specimens isolated from Avocado Roots.</title>
        <authorList>
            <person name="Stajich J."/>
            <person name="Roper C."/>
            <person name="Heimlech-Rivalta G."/>
        </authorList>
    </citation>
    <scope>NUCLEOTIDE SEQUENCE</scope>
    <source>
        <strain evidence="3">CF00143</strain>
    </source>
</reference>
<name>A0A9W8PDJ6_9HYPO</name>
<comment type="caution">
    <text evidence="3">The sequence shown here is derived from an EMBL/GenBank/DDBJ whole genome shotgun (WGS) entry which is preliminary data.</text>
</comment>
<dbReference type="AlphaFoldDB" id="A0A9W8PDJ6"/>
<dbReference type="GO" id="GO:0016887">
    <property type="term" value="F:ATP hydrolysis activity"/>
    <property type="evidence" value="ECO:0007669"/>
    <property type="project" value="InterPro"/>
</dbReference>
<dbReference type="Pfam" id="PF23232">
    <property type="entry name" value="AAA_lid_13"/>
    <property type="match status" value="1"/>
</dbReference>
<dbReference type="PANTHER" id="PTHR46411">
    <property type="entry name" value="FAMILY ATPASE, PUTATIVE-RELATED"/>
    <property type="match status" value="1"/>
</dbReference>
<dbReference type="InterPro" id="IPR027417">
    <property type="entry name" value="P-loop_NTPase"/>
</dbReference>
<dbReference type="SUPFAM" id="SSF52540">
    <property type="entry name" value="P-loop containing nucleoside triphosphate hydrolases"/>
    <property type="match status" value="1"/>
</dbReference>
<dbReference type="Pfam" id="PF00004">
    <property type="entry name" value="AAA"/>
    <property type="match status" value="1"/>
</dbReference>
<dbReference type="EMBL" id="JAPDHF010000028">
    <property type="protein sequence ID" value="KAJ4003193.1"/>
    <property type="molecule type" value="Genomic_DNA"/>
</dbReference>
<dbReference type="InterPro" id="IPR003959">
    <property type="entry name" value="ATPase_AAA_core"/>
</dbReference>
<keyword evidence="4" id="KW-1185">Reference proteome</keyword>
<sequence length="1007" mass="114035">MDHVYDTEVTQPGNETPRTPDTQSREQNGPGKDKVAISHGTDHIDDILMRLAEINGLVTHGQTHENLHDVQIDVMDSTYDGLCRRLLDRDRRLGKLSARTHQATLHHNFTTLRISQLETEVKGLKARVFDLGEEHDFAERKEQLPVHLHELKRSLPQDFELNNDVVRLPTKQQPALEVRLLGGVTTKQVASQAPLQRKTDVDKNDFPTDMEEEAPIDVTPDRLRIRSRPLMFHLEELTSTPLLSLVGTDRVYGDNAYNSLVFRRPFRFFIKHEASIRRSVADVEAKVEQELRNKSQEQLASGNEQQQFSTETLLKDLRLLIIFLDTDLRPTWRLLTGIRDVSTVEIEYADLRHLFTRGDIIVSGTDQTYARMVVNLAGGRDILISKLRDESKPNPVPIDGFAIDCISLGSNGSSFVPRLEKYCIRKFHGTRAISSLPIYPIKFDPRADFLSAKFKECGKQLSHITSHSFCHKRVVGKTVDEPSISLDAEVIVDMTLAMNAKPEWRPDTEVPSDKFTRKDIREVEEMPWCKHMSSFSTCCGSDFIFNDLDLDDDEAEEFLRVKGHMLQPTAHEDLTDDHLSIIRPWVYAFVLRSRQWVTIRSEDLQEVVFRNNFDDLVVPDNHKTTVKALVTTHENARSPQAPFSPGQSSVGSALDLVKGKGSGLVILLHGPPGVGKTSTAECVADDTKRPLFPITCGDIGETASEVEHNLQSNFQLAHKWGCVLLLDEADIFLAKRTRSDLRHNAVTSVFLRSLEYYAGILFLTTNRVGAIDPAFRSRIQMSLFYPKLSLDVTCQLYMKFIRRAKAEQQRKGDPLFKIKEKEILKFGKKHFRVLEKGGYETWNGRQIRNAFQTAIALSEHQSMVKALGDPIPTLGKEQFETVARGFTQFDEYLNRTLGGTDADVARREGYRNDYFMNAGNPSAPMVPPQSSYPRQAPSKNVMDLDSDDESDSDTESDKDSDDELGQTKKGKSGPAGQETAATSGQTADDMDEFREYMLWKQKRSQFK</sequence>
<proteinExistence type="predicted"/>
<feature type="region of interest" description="Disordered" evidence="1">
    <location>
        <begin position="1"/>
        <end position="34"/>
    </location>
</feature>
<dbReference type="GO" id="GO:0005524">
    <property type="term" value="F:ATP binding"/>
    <property type="evidence" value="ECO:0007669"/>
    <property type="project" value="InterPro"/>
</dbReference>